<dbReference type="AlphaFoldDB" id="A0A0F9DM05"/>
<reference evidence="1" key="1">
    <citation type="journal article" date="2015" name="Nature">
        <title>Complex archaea that bridge the gap between prokaryotes and eukaryotes.</title>
        <authorList>
            <person name="Spang A."/>
            <person name="Saw J.H."/>
            <person name="Jorgensen S.L."/>
            <person name="Zaremba-Niedzwiedzka K."/>
            <person name="Martijn J."/>
            <person name="Lind A.E."/>
            <person name="van Eijk R."/>
            <person name="Schleper C."/>
            <person name="Guy L."/>
            <person name="Ettema T.J."/>
        </authorList>
    </citation>
    <scope>NUCLEOTIDE SEQUENCE</scope>
</reference>
<dbReference type="InterPro" id="IPR012902">
    <property type="entry name" value="N_methyl_site"/>
</dbReference>
<dbReference type="EMBL" id="LAZR01031056">
    <property type="protein sequence ID" value="KKL54846.1"/>
    <property type="molecule type" value="Genomic_DNA"/>
</dbReference>
<dbReference type="NCBIfam" id="TIGR02532">
    <property type="entry name" value="IV_pilin_GFxxxE"/>
    <property type="match status" value="1"/>
</dbReference>
<evidence type="ECO:0000313" key="1">
    <source>
        <dbReference type="EMBL" id="KKL54846.1"/>
    </source>
</evidence>
<evidence type="ECO:0008006" key="2">
    <source>
        <dbReference type="Google" id="ProtNLM"/>
    </source>
</evidence>
<sequence length="26" mass="3103">MERIARMFGVKRYNDMGFTLIELLVV</sequence>
<feature type="non-terminal residue" evidence="1">
    <location>
        <position position="26"/>
    </location>
</feature>
<name>A0A0F9DM05_9ZZZZ</name>
<accession>A0A0F9DM05</accession>
<organism evidence="1">
    <name type="scientific">marine sediment metagenome</name>
    <dbReference type="NCBI Taxonomy" id="412755"/>
    <lineage>
        <taxon>unclassified sequences</taxon>
        <taxon>metagenomes</taxon>
        <taxon>ecological metagenomes</taxon>
    </lineage>
</organism>
<protein>
    <recommendedName>
        <fullName evidence="2">Prepilin-type N-terminal cleavage/methylation domain-containing protein</fullName>
    </recommendedName>
</protein>
<gene>
    <name evidence="1" type="ORF">LCGC14_2261340</name>
</gene>
<proteinExistence type="predicted"/>
<comment type="caution">
    <text evidence="1">The sequence shown here is derived from an EMBL/GenBank/DDBJ whole genome shotgun (WGS) entry which is preliminary data.</text>
</comment>